<dbReference type="InterPro" id="IPR002139">
    <property type="entry name" value="Ribo/fructo_kinase"/>
</dbReference>
<dbReference type="CDD" id="cd01174">
    <property type="entry name" value="ribokinase"/>
    <property type="match status" value="1"/>
</dbReference>
<dbReference type="PRINTS" id="PR00990">
    <property type="entry name" value="RIBOKINASE"/>
</dbReference>
<dbReference type="PANTHER" id="PTHR10584:SF166">
    <property type="entry name" value="RIBOKINASE"/>
    <property type="match status" value="1"/>
</dbReference>
<evidence type="ECO:0000256" key="5">
    <source>
        <dbReference type="ARBA" id="ARBA00022840"/>
    </source>
</evidence>
<comment type="subcellular location">
    <subcellularLocation>
        <location evidence="9">Cytoplasm</location>
    </subcellularLocation>
</comment>
<feature type="binding site" evidence="9">
    <location>
        <position position="285"/>
    </location>
    <ligand>
        <name>K(+)</name>
        <dbReference type="ChEBI" id="CHEBI:29103"/>
    </ligand>
</feature>
<keyword evidence="3 9" id="KW-0547">Nucleotide-binding</keyword>
<feature type="binding site" evidence="9">
    <location>
        <position position="242"/>
    </location>
    <ligand>
        <name>K(+)</name>
        <dbReference type="ChEBI" id="CHEBI:29103"/>
    </ligand>
</feature>
<comment type="similarity">
    <text evidence="9">Belongs to the carbohydrate kinase PfkB family. Ribokinase subfamily.</text>
</comment>
<keyword evidence="6 9" id="KW-0460">Magnesium</keyword>
<evidence type="ECO:0000313" key="12">
    <source>
        <dbReference type="Proteomes" id="UP000236311"/>
    </source>
</evidence>
<dbReference type="InterPro" id="IPR011877">
    <property type="entry name" value="Ribokinase"/>
</dbReference>
<dbReference type="GO" id="GO:0005737">
    <property type="term" value="C:cytoplasm"/>
    <property type="evidence" value="ECO:0007669"/>
    <property type="project" value="UniProtKB-SubCell"/>
</dbReference>
<feature type="binding site" evidence="9">
    <location>
        <position position="276"/>
    </location>
    <ligand>
        <name>K(+)</name>
        <dbReference type="ChEBI" id="CHEBI:29103"/>
    </ligand>
</feature>
<proteinExistence type="inferred from homology"/>
<feature type="binding site" evidence="9">
    <location>
        <position position="246"/>
    </location>
    <ligand>
        <name>substrate</name>
    </ligand>
</feature>
<evidence type="ECO:0000256" key="6">
    <source>
        <dbReference type="ARBA" id="ARBA00022842"/>
    </source>
</evidence>
<dbReference type="PANTHER" id="PTHR10584">
    <property type="entry name" value="SUGAR KINASE"/>
    <property type="match status" value="1"/>
</dbReference>
<dbReference type="Proteomes" id="UP000236311">
    <property type="component" value="Unassembled WGS sequence"/>
</dbReference>
<keyword evidence="9" id="KW-0963">Cytoplasm</keyword>
<dbReference type="Pfam" id="PF00294">
    <property type="entry name" value="PfkB"/>
    <property type="match status" value="1"/>
</dbReference>
<evidence type="ECO:0000313" key="11">
    <source>
        <dbReference type="EMBL" id="SOY28904.1"/>
    </source>
</evidence>
<comment type="pathway">
    <text evidence="9">Carbohydrate metabolism; D-ribose degradation; D-ribose 5-phosphate from beta-D-ribopyranose: step 2/2.</text>
</comment>
<comment type="cofactor">
    <cofactor evidence="9">
        <name>Mg(2+)</name>
        <dbReference type="ChEBI" id="CHEBI:18420"/>
    </cofactor>
    <text evidence="9">Requires a divalent cation, most likely magnesium in vivo, as an electrophilic catalyst to aid phosphoryl group transfer. It is the chelate of the metal and the nucleotide that is the actual substrate.</text>
</comment>
<dbReference type="SUPFAM" id="SSF53613">
    <property type="entry name" value="Ribokinase-like"/>
    <property type="match status" value="1"/>
</dbReference>
<feature type="binding site" evidence="9">
    <location>
        <position position="240"/>
    </location>
    <ligand>
        <name>K(+)</name>
        <dbReference type="ChEBI" id="CHEBI:29103"/>
    </ligand>
</feature>
<keyword evidence="12" id="KW-1185">Reference proteome</keyword>
<feature type="binding site" evidence="9">
    <location>
        <position position="137"/>
    </location>
    <ligand>
        <name>substrate</name>
    </ligand>
</feature>
<comment type="subunit">
    <text evidence="9">Homodimer.</text>
</comment>
<protein>
    <recommendedName>
        <fullName evidence="9">Ribokinase</fullName>
        <shortName evidence="9">RK</shortName>
        <ecNumber evidence="9">2.7.1.15</ecNumber>
    </recommendedName>
</protein>
<dbReference type="UniPathway" id="UPA00916">
    <property type="reaction ID" value="UER00889"/>
</dbReference>
<feature type="binding site" evidence="9">
    <location>
        <position position="180"/>
    </location>
    <ligand>
        <name>ATP</name>
        <dbReference type="ChEBI" id="CHEBI:30616"/>
    </ligand>
</feature>
<evidence type="ECO:0000259" key="10">
    <source>
        <dbReference type="Pfam" id="PF00294"/>
    </source>
</evidence>
<gene>
    <name evidence="9 11" type="primary">rbsK</name>
    <name evidence="11" type="ORF">AMURIS_01618</name>
</gene>
<keyword evidence="5 9" id="KW-0067">ATP-binding</keyword>
<dbReference type="EMBL" id="OFSM01000007">
    <property type="protein sequence ID" value="SOY28904.1"/>
    <property type="molecule type" value="Genomic_DNA"/>
</dbReference>
<feature type="binding site" evidence="9">
    <location>
        <position position="281"/>
    </location>
    <ligand>
        <name>K(+)</name>
        <dbReference type="ChEBI" id="CHEBI:29103"/>
    </ligand>
</feature>
<dbReference type="GO" id="GO:0004747">
    <property type="term" value="F:ribokinase activity"/>
    <property type="evidence" value="ECO:0007669"/>
    <property type="project" value="UniProtKB-UniRule"/>
</dbReference>
<keyword evidence="4 9" id="KW-0418">Kinase</keyword>
<evidence type="ECO:0000256" key="2">
    <source>
        <dbReference type="ARBA" id="ARBA00022723"/>
    </source>
</evidence>
<dbReference type="HAMAP" id="MF_01987">
    <property type="entry name" value="Ribokinase"/>
    <property type="match status" value="1"/>
</dbReference>
<dbReference type="AlphaFoldDB" id="A0A2K4ZEM3"/>
<evidence type="ECO:0000256" key="4">
    <source>
        <dbReference type="ARBA" id="ARBA00022777"/>
    </source>
</evidence>
<evidence type="ECO:0000256" key="9">
    <source>
        <dbReference type="HAMAP-Rule" id="MF_01987"/>
    </source>
</evidence>
<comment type="catalytic activity">
    <reaction evidence="9">
        <text>D-ribose + ATP = D-ribose 5-phosphate + ADP + H(+)</text>
        <dbReference type="Rhea" id="RHEA:13697"/>
        <dbReference type="ChEBI" id="CHEBI:15378"/>
        <dbReference type="ChEBI" id="CHEBI:30616"/>
        <dbReference type="ChEBI" id="CHEBI:47013"/>
        <dbReference type="ChEBI" id="CHEBI:78346"/>
        <dbReference type="ChEBI" id="CHEBI:456216"/>
        <dbReference type="EC" id="2.7.1.15"/>
    </reaction>
</comment>
<name>A0A2K4ZEM3_9FIRM</name>
<dbReference type="GO" id="GO:0046872">
    <property type="term" value="F:metal ion binding"/>
    <property type="evidence" value="ECO:0007669"/>
    <property type="project" value="UniProtKB-KW"/>
</dbReference>
<evidence type="ECO:0000256" key="1">
    <source>
        <dbReference type="ARBA" id="ARBA00022679"/>
    </source>
</evidence>
<sequence>MKVLVFGSLNIDHVYTVSHFVRPGETIASDELQLFCGGKGLNQSIAFGKSGIDTWHAGAVGNNDSEMLTSYLQSIGVHTDLIQKKEAPSGHAIIQRTPEGENSIVLYGGANQMVTEEDVDFVLQHFTEGDFIILQNEINQIPYIMEKARKTGMIVVLNPSPMDGKIFEMSLEHVDFLILNELEGAALSKASSTNPDEILNRLMTCFPNAQIVLTLGKEGAVYGYKDRKYYQPIYPVKTVDTTAAGDTFTGFFMGSIISGKSVEESLKTAAMASAIAVSRNGAGPSIPTLEEIRQAFTHFC</sequence>
<accession>A0A2K4ZEM3</accession>
<feature type="binding site" evidence="9">
    <location>
        <begin position="10"/>
        <end position="12"/>
    </location>
    <ligand>
        <name>substrate</name>
    </ligand>
</feature>
<feature type="binding site" evidence="9">
    <location>
        <begin position="38"/>
        <end position="42"/>
    </location>
    <ligand>
        <name>substrate</name>
    </ligand>
</feature>
<evidence type="ECO:0000256" key="3">
    <source>
        <dbReference type="ARBA" id="ARBA00022741"/>
    </source>
</evidence>
<dbReference type="OrthoDB" id="9775849at2"/>
<comment type="caution">
    <text evidence="9">Lacks conserved residue(s) required for the propagation of feature annotation.</text>
</comment>
<feature type="active site" description="Proton acceptor" evidence="9">
    <location>
        <position position="246"/>
    </location>
</feature>
<feature type="binding site" evidence="9">
    <location>
        <position position="279"/>
    </location>
    <ligand>
        <name>K(+)</name>
        <dbReference type="ChEBI" id="CHEBI:29103"/>
    </ligand>
</feature>
<organism evidence="11 12">
    <name type="scientific">Acetatifactor muris</name>
    <dbReference type="NCBI Taxonomy" id="879566"/>
    <lineage>
        <taxon>Bacteria</taxon>
        <taxon>Bacillati</taxon>
        <taxon>Bacillota</taxon>
        <taxon>Clostridia</taxon>
        <taxon>Lachnospirales</taxon>
        <taxon>Lachnospiraceae</taxon>
        <taxon>Acetatifactor</taxon>
    </lineage>
</organism>
<comment type="function">
    <text evidence="9">Catalyzes the phosphorylation of ribose at O-5 in a reaction requiring ATP and magnesium. The resulting D-ribose-5-phosphate can then be used either for sythesis of nucleotides, histidine, and tryptophan, or as a component of the pentose phosphate pathway.</text>
</comment>
<evidence type="ECO:0000256" key="8">
    <source>
        <dbReference type="ARBA" id="ARBA00023277"/>
    </source>
</evidence>
<dbReference type="RefSeq" id="WP_103238972.1">
    <property type="nucleotide sequence ID" value="NZ_JANJZD010000014.1"/>
</dbReference>
<dbReference type="InterPro" id="IPR011611">
    <property type="entry name" value="PfkB_dom"/>
</dbReference>
<evidence type="ECO:0000256" key="7">
    <source>
        <dbReference type="ARBA" id="ARBA00022958"/>
    </source>
</evidence>
<dbReference type="EC" id="2.7.1.15" evidence="9"/>
<keyword evidence="7 9" id="KW-0630">Potassium</keyword>
<keyword evidence="2 9" id="KW-0479">Metal-binding</keyword>
<comment type="activity regulation">
    <text evidence="9">Activated by a monovalent cation that binds near, but not in, the active site. The most likely occupant of the site in vivo is potassium. Ion binding induces a conformational change that may alter substrate affinity.</text>
</comment>
<feature type="binding site" evidence="9">
    <location>
        <begin position="245"/>
        <end position="246"/>
    </location>
    <ligand>
        <name>ATP</name>
        <dbReference type="ChEBI" id="CHEBI:30616"/>
    </ligand>
</feature>
<feature type="binding site" evidence="9">
    <location>
        <begin position="214"/>
        <end position="219"/>
    </location>
    <ligand>
        <name>ATP</name>
        <dbReference type="ChEBI" id="CHEBI:30616"/>
    </ligand>
</feature>
<dbReference type="GO" id="GO:0019303">
    <property type="term" value="P:D-ribose catabolic process"/>
    <property type="evidence" value="ECO:0007669"/>
    <property type="project" value="UniProtKB-UniRule"/>
</dbReference>
<reference evidence="11 12" key="1">
    <citation type="submission" date="2018-01" db="EMBL/GenBank/DDBJ databases">
        <authorList>
            <person name="Gaut B.S."/>
            <person name="Morton B.R."/>
            <person name="Clegg M.T."/>
            <person name="Duvall M.R."/>
        </authorList>
    </citation>
    <scope>NUCLEOTIDE SEQUENCE [LARGE SCALE GENOMIC DNA]</scope>
    <source>
        <strain evidence="11">GP69</strain>
    </source>
</reference>
<keyword evidence="1 9" id="KW-0808">Transferase</keyword>
<feature type="domain" description="Carbohydrate kinase PfkB" evidence="10">
    <location>
        <begin position="2"/>
        <end position="288"/>
    </location>
</feature>
<dbReference type="InterPro" id="IPR029056">
    <property type="entry name" value="Ribokinase-like"/>
</dbReference>
<keyword evidence="8 9" id="KW-0119">Carbohydrate metabolism</keyword>
<dbReference type="Gene3D" id="3.40.1190.20">
    <property type="match status" value="1"/>
</dbReference>
<dbReference type="GO" id="GO:0005524">
    <property type="term" value="F:ATP binding"/>
    <property type="evidence" value="ECO:0007669"/>
    <property type="project" value="UniProtKB-UniRule"/>
</dbReference>